<proteinExistence type="predicted"/>
<evidence type="ECO:0000313" key="1">
    <source>
        <dbReference type="EMBL" id="KXA59877.1"/>
    </source>
</evidence>
<dbReference type="PATRIC" id="fig|28037.231.peg.1304"/>
<protein>
    <submittedName>
        <fullName evidence="1">Uncharacterized protein</fullName>
    </submittedName>
</protein>
<sequence>MTYKKRKQFHCKKTKKQQQIPCNRRGFVLFYYGAVNYSLSFDARGCDTLGCIATQRRVGFLVELAYYLK</sequence>
<reference evidence="1 2" key="1">
    <citation type="submission" date="2016-01" db="EMBL/GenBank/DDBJ databases">
        <authorList>
            <person name="Oliw E.H."/>
        </authorList>
    </citation>
    <scope>NUCLEOTIDE SEQUENCE [LARGE SCALE GENOMIC DNA]</scope>
    <source>
        <strain evidence="1 2">CMW7705B</strain>
    </source>
</reference>
<comment type="caution">
    <text evidence="1">The sequence shown here is derived from an EMBL/GenBank/DDBJ whole genome shotgun (WGS) entry which is preliminary data.</text>
</comment>
<evidence type="ECO:0000313" key="2">
    <source>
        <dbReference type="Proteomes" id="UP000070065"/>
    </source>
</evidence>
<dbReference type="EMBL" id="LRQR01000078">
    <property type="protein sequence ID" value="KXA59877.1"/>
    <property type="molecule type" value="Genomic_DNA"/>
</dbReference>
<dbReference type="RefSeq" id="WP_180948736.1">
    <property type="nucleotide sequence ID" value="NZ_KQ957881.1"/>
</dbReference>
<gene>
    <name evidence="1" type="ORF">HMPREF3228_01313</name>
</gene>
<accession>A0A133RX34</accession>
<dbReference type="Proteomes" id="UP000070065">
    <property type="component" value="Unassembled WGS sequence"/>
</dbReference>
<name>A0A133RX34_STRMT</name>
<organism evidence="1 2">
    <name type="scientific">Streptococcus mitis</name>
    <dbReference type="NCBI Taxonomy" id="28037"/>
    <lineage>
        <taxon>Bacteria</taxon>
        <taxon>Bacillati</taxon>
        <taxon>Bacillota</taxon>
        <taxon>Bacilli</taxon>
        <taxon>Lactobacillales</taxon>
        <taxon>Streptococcaceae</taxon>
        <taxon>Streptococcus</taxon>
        <taxon>Streptococcus mitis group</taxon>
    </lineage>
</organism>
<dbReference type="AlphaFoldDB" id="A0A133RX34"/>